<dbReference type="InterPro" id="IPR004827">
    <property type="entry name" value="bZIP"/>
</dbReference>
<gene>
    <name evidence="3" type="primary">CSON011385</name>
</gene>
<name>A0A336M7H0_CULSO</name>
<evidence type="ECO:0000313" key="3">
    <source>
        <dbReference type="EMBL" id="SSX24773.1"/>
    </source>
</evidence>
<protein>
    <submittedName>
        <fullName evidence="3">CSON011385 protein</fullName>
    </submittedName>
</protein>
<dbReference type="CDD" id="cd14813">
    <property type="entry name" value="bZIP_BmCbz-like"/>
    <property type="match status" value="1"/>
</dbReference>
<feature type="domain" description="BZIP" evidence="2">
    <location>
        <begin position="647"/>
        <end position="710"/>
    </location>
</feature>
<dbReference type="EMBL" id="UFQT01000496">
    <property type="protein sequence ID" value="SSX24773.1"/>
    <property type="molecule type" value="Genomic_DNA"/>
</dbReference>
<feature type="compositionally biased region" description="Polar residues" evidence="1">
    <location>
        <begin position="590"/>
        <end position="605"/>
    </location>
</feature>
<sequence length="713" mass="81916">MYQMRFLSMQSQISKQSMQMSVQSQVSVKKLSMQSVTKLNSISNKKTVSDFSMSKIYQLNIKKKIIIISPMIDVNILKSFDRFNCSDFICGDFCNYRLRRYHHHRKGGHLHRGVVGGNLGNMGMLRGTGPRLTGELNNSHTKWRHSKQQISAQFPESENVETTKSYNIEELSNQVLNQLLNELDHNSQEASTTIVLSTSQNIREVFGGSMGNQQQLPIQSQDMVKQKTQQHKTLFDLGEQLNTPIIENKFDEFDFSNRSTNKTDSILNSNSINITNSNQINNNNYVKLSELQLLSPASPQDFWGPPSLETTTYDEQYILSPQSDVTVKTILTDSSNCFESDNEKMCFNDILNDNDDKIPLDFEDDFIKYSKVADYKQKEIKECYEQHKPMPTILESEEELNYFKKMTSDENSQDMVDDAVFTKVELSSQDPANMVIYPTTITDSQEALGDPEIVTTEHSYVGNESSNVKVAERQNNIKEEKIPRVPALRLKIPKVPSNIFEDNVVDTPEVIDVALDLMDNFNLIDYINKPETTFEVVKEEPKDIPSVSQKAEEQQTTIVTSSIRPKRKSSVTIETLTELIQTPKRRYSSRTRASTPSTISEYLNPSSVQSTASSDDSYRTPKRRGRPAKPVASLLDLNEFAHLSPEDLRYRELRNKNNEASRRSRMQKRSREQMLEDEAQKLESDYKFLEMEQRKLEKQCLKWRETVKKLAML</sequence>
<dbReference type="PROSITE" id="PS50217">
    <property type="entry name" value="BZIP"/>
    <property type="match status" value="1"/>
</dbReference>
<dbReference type="SUPFAM" id="SSF57959">
    <property type="entry name" value="Leucine zipper domain"/>
    <property type="match status" value="1"/>
</dbReference>
<organism evidence="3">
    <name type="scientific">Culicoides sonorensis</name>
    <name type="common">Biting midge</name>
    <dbReference type="NCBI Taxonomy" id="179676"/>
    <lineage>
        <taxon>Eukaryota</taxon>
        <taxon>Metazoa</taxon>
        <taxon>Ecdysozoa</taxon>
        <taxon>Arthropoda</taxon>
        <taxon>Hexapoda</taxon>
        <taxon>Insecta</taxon>
        <taxon>Pterygota</taxon>
        <taxon>Neoptera</taxon>
        <taxon>Endopterygota</taxon>
        <taxon>Diptera</taxon>
        <taxon>Nematocera</taxon>
        <taxon>Chironomoidea</taxon>
        <taxon>Ceratopogonidae</taxon>
        <taxon>Ceratopogoninae</taxon>
        <taxon>Culicoides</taxon>
        <taxon>Monoculicoides</taxon>
    </lineage>
</organism>
<feature type="region of interest" description="Disordered" evidence="1">
    <location>
        <begin position="654"/>
        <end position="673"/>
    </location>
</feature>
<dbReference type="GO" id="GO:0005634">
    <property type="term" value="C:nucleus"/>
    <property type="evidence" value="ECO:0007669"/>
    <property type="project" value="UniProtKB-ARBA"/>
</dbReference>
<evidence type="ECO:0000259" key="2">
    <source>
        <dbReference type="PROSITE" id="PS50217"/>
    </source>
</evidence>
<reference evidence="3" key="1">
    <citation type="submission" date="2018-07" db="EMBL/GenBank/DDBJ databases">
        <authorList>
            <person name="Quirk P.G."/>
            <person name="Krulwich T.A."/>
        </authorList>
    </citation>
    <scope>NUCLEOTIDE SEQUENCE</scope>
</reference>
<accession>A0A336M7H0</accession>
<proteinExistence type="predicted"/>
<evidence type="ECO:0000256" key="1">
    <source>
        <dbReference type="SAM" id="MobiDB-lite"/>
    </source>
</evidence>
<dbReference type="AlphaFoldDB" id="A0A336M7H0"/>
<dbReference type="InterPro" id="IPR046347">
    <property type="entry name" value="bZIP_sf"/>
</dbReference>
<dbReference type="Gene3D" id="1.20.5.170">
    <property type="match status" value="1"/>
</dbReference>
<feature type="compositionally biased region" description="Low complexity" evidence="1">
    <location>
        <begin position="606"/>
        <end position="615"/>
    </location>
</feature>
<dbReference type="VEuPathDB" id="VectorBase:CSON011385"/>
<feature type="region of interest" description="Disordered" evidence="1">
    <location>
        <begin position="583"/>
        <end position="629"/>
    </location>
</feature>
<dbReference type="Pfam" id="PF07716">
    <property type="entry name" value="bZIP_2"/>
    <property type="match status" value="1"/>
</dbReference>
<dbReference type="GO" id="GO:0003700">
    <property type="term" value="F:DNA-binding transcription factor activity"/>
    <property type="evidence" value="ECO:0007669"/>
    <property type="project" value="InterPro"/>
</dbReference>